<accession>W6NB06</accession>
<evidence type="ECO:0000313" key="5">
    <source>
        <dbReference type="WBParaSite" id="HCON_00183010-00001"/>
    </source>
</evidence>
<evidence type="ECO:0000313" key="4">
    <source>
        <dbReference type="Proteomes" id="UP000025227"/>
    </source>
</evidence>
<evidence type="ECO:0000256" key="1">
    <source>
        <dbReference type="ARBA" id="ARBA00012493"/>
    </source>
</evidence>
<feature type="domain" description="Integrase zinc-binding" evidence="2">
    <location>
        <begin position="120"/>
        <end position="167"/>
    </location>
</feature>
<sequence length="179" mass="20483">MLLNYNFAMDYANTKDFGQADALSRLITSRSSTPKDYVIANVDVDVTVELIENCRQLPVPAETIRTATRADHVIKKIIDYIKAGNWHAINRNSPLWHYYNHRDTLTTVDGCILTASRIVIPGSLQRRVLTTLHKAHPGQTRMKMLARSYVYWPTLDTDIEQLVRNCSKALQWRIPSKAN</sequence>
<gene>
    <name evidence="3" type="ORF">HCOI_00785000</name>
</gene>
<dbReference type="Pfam" id="PF17921">
    <property type="entry name" value="Integrase_H2C2"/>
    <property type="match status" value="1"/>
</dbReference>
<evidence type="ECO:0000313" key="3">
    <source>
        <dbReference type="EMBL" id="CDL94251.1"/>
    </source>
</evidence>
<reference evidence="3" key="2">
    <citation type="submission" date="2013-05" db="EMBL/GenBank/DDBJ databases">
        <title>The genome and transcriptome of Haemonchus contortus: a key model parasite for drug and vaccine discovery.</title>
        <authorList>
            <person name="Laing R."/>
            <person name="Kikuchi T."/>
            <person name="Martinelli A."/>
            <person name="Tsai I.J."/>
            <person name="Beech R.N."/>
            <person name="Redman E."/>
            <person name="Holroyd N."/>
            <person name="Bartley D.J."/>
            <person name="Beasley H."/>
            <person name="Britton C."/>
            <person name="Curran D."/>
            <person name="Devaney E."/>
            <person name="Gilabert A."/>
            <person name="Jackson F."/>
            <person name="Hunt M."/>
            <person name="Johnston S."/>
            <person name="Kryukov I."/>
            <person name="Li K."/>
            <person name="Morrison A.A."/>
            <person name="Reid A.J."/>
            <person name="Sargison N."/>
            <person name="Saunders G."/>
            <person name="Wasmuth J.D."/>
            <person name="Wolstenholme A."/>
            <person name="Berriman M."/>
            <person name="Gilleard J.S."/>
            <person name="Cotton J.A."/>
        </authorList>
    </citation>
    <scope>NUCLEOTIDE SEQUENCE [LARGE SCALE GENOMIC DNA]</scope>
    <source>
        <strain evidence="3">ISE/inbred ISE</strain>
    </source>
</reference>
<name>W6NB06_HAECO</name>
<dbReference type="InterPro" id="IPR050951">
    <property type="entry name" value="Retrovirus_Pol_polyprotein"/>
</dbReference>
<dbReference type="GO" id="GO:0003964">
    <property type="term" value="F:RNA-directed DNA polymerase activity"/>
    <property type="evidence" value="ECO:0007669"/>
    <property type="project" value="UniProtKB-EC"/>
</dbReference>
<dbReference type="OrthoDB" id="5830107at2759"/>
<reference evidence="3" key="1">
    <citation type="submission" date="2013-03" db="EMBL/GenBank/DDBJ databases">
        <authorList>
            <person name="Aslett M."/>
        </authorList>
    </citation>
    <scope>NUCLEOTIDE SEQUENCE [LARGE SCALE GENOMIC DNA]</scope>
    <source>
        <strain evidence="3">ISE/inbred ISE</strain>
    </source>
</reference>
<dbReference type="InterPro" id="IPR041588">
    <property type="entry name" value="Integrase_H2C2"/>
</dbReference>
<protein>
    <recommendedName>
        <fullName evidence="1">RNA-directed DNA polymerase</fullName>
        <ecNumber evidence="1">2.7.7.49</ecNumber>
    </recommendedName>
</protein>
<organism evidence="3">
    <name type="scientific">Haemonchus contortus</name>
    <name type="common">Barber pole worm</name>
    <dbReference type="NCBI Taxonomy" id="6289"/>
    <lineage>
        <taxon>Eukaryota</taxon>
        <taxon>Metazoa</taxon>
        <taxon>Ecdysozoa</taxon>
        <taxon>Nematoda</taxon>
        <taxon>Chromadorea</taxon>
        <taxon>Rhabditida</taxon>
        <taxon>Rhabditina</taxon>
        <taxon>Rhabditomorpha</taxon>
        <taxon>Strongyloidea</taxon>
        <taxon>Trichostrongylidae</taxon>
        <taxon>Haemonchus</taxon>
    </lineage>
</organism>
<evidence type="ECO:0000259" key="2">
    <source>
        <dbReference type="Pfam" id="PF17921"/>
    </source>
</evidence>
<dbReference type="FunFam" id="1.10.340.70:FF:000003">
    <property type="entry name" value="Protein CBG25708"/>
    <property type="match status" value="1"/>
</dbReference>
<dbReference type="EMBL" id="CAVP010057282">
    <property type="protein sequence ID" value="CDL94251.1"/>
    <property type="molecule type" value="Genomic_DNA"/>
</dbReference>
<dbReference type="WBParaSite" id="HCON_00183010-00001">
    <property type="protein sequence ID" value="HCON_00183010-00001"/>
    <property type="gene ID" value="HCON_00183010"/>
</dbReference>
<proteinExistence type="predicted"/>
<dbReference type="Proteomes" id="UP000025227">
    <property type="component" value="Unplaced"/>
</dbReference>
<reference evidence="5" key="3">
    <citation type="submission" date="2020-12" db="UniProtKB">
        <authorList>
            <consortium name="WormBaseParasite"/>
        </authorList>
    </citation>
    <scope>IDENTIFICATION</scope>
    <source>
        <strain evidence="5">MHco3</strain>
    </source>
</reference>
<dbReference type="Gene3D" id="1.10.340.70">
    <property type="match status" value="1"/>
</dbReference>
<dbReference type="AlphaFoldDB" id="W6NB06"/>
<dbReference type="OMA" id="VVISETC"/>
<dbReference type="EC" id="2.7.7.49" evidence="1"/>
<dbReference type="PANTHER" id="PTHR37984">
    <property type="entry name" value="PROTEIN CBG26694"/>
    <property type="match status" value="1"/>
</dbReference>
<keyword evidence="4" id="KW-1185">Reference proteome</keyword>
<dbReference type="PANTHER" id="PTHR37984:SF5">
    <property type="entry name" value="PROTEIN NYNRIN-LIKE"/>
    <property type="match status" value="1"/>
</dbReference>